<dbReference type="Pfam" id="PF03734">
    <property type="entry name" value="YkuD"/>
    <property type="match status" value="1"/>
</dbReference>
<reference evidence="10" key="2">
    <citation type="submission" date="2020-09" db="EMBL/GenBank/DDBJ databases">
        <authorList>
            <person name="Sun Q."/>
            <person name="Kim S."/>
        </authorList>
    </citation>
    <scope>NUCLEOTIDE SEQUENCE</scope>
    <source>
        <strain evidence="10">KCTC 32255</strain>
    </source>
</reference>
<comment type="caution">
    <text evidence="10">The sequence shown here is derived from an EMBL/GenBank/DDBJ whole genome shotgun (WGS) entry which is preliminary data.</text>
</comment>
<dbReference type="GO" id="GO:0005576">
    <property type="term" value="C:extracellular region"/>
    <property type="evidence" value="ECO:0007669"/>
    <property type="project" value="TreeGrafter"/>
</dbReference>
<feature type="chain" id="PRO_5036805102" description="L,D-TPase catalytic domain-containing protein" evidence="8">
    <location>
        <begin position="29"/>
        <end position="291"/>
    </location>
</feature>
<dbReference type="InterPro" id="IPR005490">
    <property type="entry name" value="LD_TPept_cat_dom"/>
</dbReference>
<evidence type="ECO:0000256" key="4">
    <source>
        <dbReference type="ARBA" id="ARBA00022960"/>
    </source>
</evidence>
<dbReference type="NCBIfam" id="NF004785">
    <property type="entry name" value="PRK06132.1-2"/>
    <property type="match status" value="1"/>
</dbReference>
<evidence type="ECO:0000256" key="6">
    <source>
        <dbReference type="ARBA" id="ARBA00023316"/>
    </source>
</evidence>
<proteinExistence type="inferred from homology"/>
<evidence type="ECO:0000256" key="7">
    <source>
        <dbReference type="PROSITE-ProRule" id="PRU01373"/>
    </source>
</evidence>
<organism evidence="10 11">
    <name type="scientific">Novosphingobium colocasiae</name>
    <dbReference type="NCBI Taxonomy" id="1256513"/>
    <lineage>
        <taxon>Bacteria</taxon>
        <taxon>Pseudomonadati</taxon>
        <taxon>Pseudomonadota</taxon>
        <taxon>Alphaproteobacteria</taxon>
        <taxon>Sphingomonadales</taxon>
        <taxon>Sphingomonadaceae</taxon>
        <taxon>Novosphingobium</taxon>
    </lineage>
</organism>
<evidence type="ECO:0000256" key="2">
    <source>
        <dbReference type="ARBA" id="ARBA00005992"/>
    </source>
</evidence>
<dbReference type="InterPro" id="IPR038063">
    <property type="entry name" value="Transpep_catalytic_dom"/>
</dbReference>
<name>A0A918UER0_9SPHN</name>
<accession>A0A918UER0</accession>
<protein>
    <recommendedName>
        <fullName evidence="9">L,D-TPase catalytic domain-containing protein</fullName>
    </recommendedName>
</protein>
<evidence type="ECO:0000256" key="8">
    <source>
        <dbReference type="SAM" id="SignalP"/>
    </source>
</evidence>
<keyword evidence="5 7" id="KW-0573">Peptidoglycan synthesis</keyword>
<keyword evidence="4 7" id="KW-0133">Cell shape</keyword>
<reference evidence="10" key="1">
    <citation type="journal article" date="2014" name="Int. J. Syst. Evol. Microbiol.">
        <title>Complete genome sequence of Corynebacterium casei LMG S-19264T (=DSM 44701T), isolated from a smear-ripened cheese.</title>
        <authorList>
            <consortium name="US DOE Joint Genome Institute (JGI-PGF)"/>
            <person name="Walter F."/>
            <person name="Albersmeier A."/>
            <person name="Kalinowski J."/>
            <person name="Ruckert C."/>
        </authorList>
    </citation>
    <scope>NUCLEOTIDE SEQUENCE</scope>
    <source>
        <strain evidence="10">KCTC 32255</strain>
    </source>
</reference>
<sequence length="291" mass="30949">MIRLACALGASMLLLMAIILASPEQAIAEGGYPLVATQPPAVADVMQSGVLIVVSKASQRMFVFKDGQPWQTSPVSTGRRGHSTPAGVFPILQKAVRHRSNLYSNAPMPYMQRLTWRGVAIHAGHLPGYPASHGCIRLPLAFARALYGLTRASTTTVVVTNEPVFSHMDAGTLALNTPVPQPAVPFRTPVRPQLAQAQVPAPVPAPVYAPPPRAVGPTQTIQLAAAVSPAEADAHWASLISQHPALGDFEKQVVPAIVGSRRFYRLRASAPDAFAFCSSLRRAGEDCFNVG</sequence>
<dbReference type="PANTHER" id="PTHR30582">
    <property type="entry name" value="L,D-TRANSPEPTIDASE"/>
    <property type="match status" value="1"/>
</dbReference>
<dbReference type="PANTHER" id="PTHR30582:SF2">
    <property type="entry name" value="L,D-TRANSPEPTIDASE YCIB-RELATED"/>
    <property type="match status" value="1"/>
</dbReference>
<evidence type="ECO:0000256" key="1">
    <source>
        <dbReference type="ARBA" id="ARBA00004752"/>
    </source>
</evidence>
<dbReference type="Proteomes" id="UP000648075">
    <property type="component" value="Unassembled WGS sequence"/>
</dbReference>
<dbReference type="InterPro" id="IPR050979">
    <property type="entry name" value="LD-transpeptidase"/>
</dbReference>
<dbReference type="CDD" id="cd16913">
    <property type="entry name" value="YkuD_like"/>
    <property type="match status" value="1"/>
</dbReference>
<dbReference type="GO" id="GO:0018104">
    <property type="term" value="P:peptidoglycan-protein cross-linking"/>
    <property type="evidence" value="ECO:0007669"/>
    <property type="project" value="TreeGrafter"/>
</dbReference>
<dbReference type="GO" id="GO:0071972">
    <property type="term" value="F:peptidoglycan L,D-transpeptidase activity"/>
    <property type="evidence" value="ECO:0007669"/>
    <property type="project" value="TreeGrafter"/>
</dbReference>
<keyword evidence="6 7" id="KW-0961">Cell wall biogenesis/degradation</keyword>
<feature type="active site" description="Nucleophile" evidence="7">
    <location>
        <position position="135"/>
    </location>
</feature>
<evidence type="ECO:0000313" key="11">
    <source>
        <dbReference type="Proteomes" id="UP000648075"/>
    </source>
</evidence>
<dbReference type="Gene3D" id="2.40.440.10">
    <property type="entry name" value="L,D-transpeptidase catalytic domain-like"/>
    <property type="match status" value="1"/>
</dbReference>
<dbReference type="PROSITE" id="PS52029">
    <property type="entry name" value="LD_TPASE"/>
    <property type="match status" value="1"/>
</dbReference>
<feature type="domain" description="L,D-TPase catalytic" evidence="9">
    <location>
        <begin position="50"/>
        <end position="160"/>
    </location>
</feature>
<dbReference type="GO" id="GO:0071555">
    <property type="term" value="P:cell wall organization"/>
    <property type="evidence" value="ECO:0007669"/>
    <property type="project" value="UniProtKB-UniRule"/>
</dbReference>
<dbReference type="SUPFAM" id="SSF141523">
    <property type="entry name" value="L,D-transpeptidase catalytic domain-like"/>
    <property type="match status" value="1"/>
</dbReference>
<evidence type="ECO:0000256" key="5">
    <source>
        <dbReference type="ARBA" id="ARBA00022984"/>
    </source>
</evidence>
<evidence type="ECO:0000259" key="9">
    <source>
        <dbReference type="PROSITE" id="PS52029"/>
    </source>
</evidence>
<dbReference type="AlphaFoldDB" id="A0A918UER0"/>
<comment type="pathway">
    <text evidence="1 7">Cell wall biogenesis; peptidoglycan biosynthesis.</text>
</comment>
<feature type="active site" description="Proton donor/acceptor" evidence="7">
    <location>
        <position position="122"/>
    </location>
</feature>
<dbReference type="EMBL" id="BMZA01000002">
    <property type="protein sequence ID" value="GGY97528.1"/>
    <property type="molecule type" value="Genomic_DNA"/>
</dbReference>
<evidence type="ECO:0000256" key="3">
    <source>
        <dbReference type="ARBA" id="ARBA00022679"/>
    </source>
</evidence>
<dbReference type="GO" id="GO:0008360">
    <property type="term" value="P:regulation of cell shape"/>
    <property type="evidence" value="ECO:0007669"/>
    <property type="project" value="UniProtKB-UniRule"/>
</dbReference>
<dbReference type="RefSeq" id="WP_189620084.1">
    <property type="nucleotide sequence ID" value="NZ_BMZA01000002.1"/>
</dbReference>
<keyword evidence="11" id="KW-1185">Reference proteome</keyword>
<keyword evidence="8" id="KW-0732">Signal</keyword>
<keyword evidence="3" id="KW-0808">Transferase</keyword>
<dbReference type="GO" id="GO:0016740">
    <property type="term" value="F:transferase activity"/>
    <property type="evidence" value="ECO:0007669"/>
    <property type="project" value="UniProtKB-KW"/>
</dbReference>
<comment type="similarity">
    <text evidence="2">Belongs to the YkuD family.</text>
</comment>
<evidence type="ECO:0000313" key="10">
    <source>
        <dbReference type="EMBL" id="GGY97528.1"/>
    </source>
</evidence>
<gene>
    <name evidence="10" type="ORF">GCM10011614_10700</name>
</gene>
<feature type="signal peptide" evidence="8">
    <location>
        <begin position="1"/>
        <end position="28"/>
    </location>
</feature>